<dbReference type="EMBL" id="JADCNM010000012">
    <property type="protein sequence ID" value="KAG0460169.1"/>
    <property type="molecule type" value="Genomic_DNA"/>
</dbReference>
<comment type="similarity">
    <text evidence="1">Belongs to the syntaxin family.</text>
</comment>
<evidence type="ECO:0000256" key="8">
    <source>
        <dbReference type="ARBA" id="ARBA00037801"/>
    </source>
</evidence>
<organism evidence="11 13">
    <name type="scientific">Vanilla planifolia</name>
    <name type="common">Vanilla</name>
    <dbReference type="NCBI Taxonomy" id="51239"/>
    <lineage>
        <taxon>Eukaryota</taxon>
        <taxon>Viridiplantae</taxon>
        <taxon>Streptophyta</taxon>
        <taxon>Embryophyta</taxon>
        <taxon>Tracheophyta</taxon>
        <taxon>Spermatophyta</taxon>
        <taxon>Magnoliopsida</taxon>
        <taxon>Liliopsida</taxon>
        <taxon>Asparagales</taxon>
        <taxon>Orchidaceae</taxon>
        <taxon>Vanilloideae</taxon>
        <taxon>Vanilleae</taxon>
        <taxon>Vanilla</taxon>
    </lineage>
</organism>
<evidence type="ECO:0000256" key="2">
    <source>
        <dbReference type="ARBA" id="ARBA00022448"/>
    </source>
</evidence>
<dbReference type="InterPro" id="IPR010989">
    <property type="entry name" value="SNARE"/>
</dbReference>
<keyword evidence="13" id="KW-1185">Reference proteome</keyword>
<dbReference type="GO" id="GO:0015031">
    <property type="term" value="P:protein transport"/>
    <property type="evidence" value="ECO:0007669"/>
    <property type="project" value="UniProtKB-KW"/>
</dbReference>
<protein>
    <recommendedName>
        <fullName evidence="10">Syntaxin 6/10/61 N-terminal domain-containing protein</fullName>
    </recommendedName>
</protein>
<evidence type="ECO:0000256" key="4">
    <source>
        <dbReference type="ARBA" id="ARBA00022927"/>
    </source>
</evidence>
<name>A0A835PUA1_VANPL</name>
<evidence type="ECO:0000313" key="14">
    <source>
        <dbReference type="Proteomes" id="UP000639772"/>
    </source>
</evidence>
<dbReference type="Gene3D" id="1.20.58.90">
    <property type="match status" value="1"/>
</dbReference>
<dbReference type="SUPFAM" id="SSF47661">
    <property type="entry name" value="t-snare proteins"/>
    <property type="match status" value="1"/>
</dbReference>
<dbReference type="GO" id="GO:0048193">
    <property type="term" value="P:Golgi vesicle transport"/>
    <property type="evidence" value="ECO:0007669"/>
    <property type="project" value="InterPro"/>
</dbReference>
<dbReference type="PANTHER" id="PTHR34949">
    <property type="entry name" value="OS05G0443700 PROTEIN"/>
    <property type="match status" value="1"/>
</dbReference>
<dbReference type="OrthoDB" id="1889309at2759"/>
<gene>
    <name evidence="12" type="ORF">HPP92_023297</name>
    <name evidence="11" type="ORF">HPP92_023693</name>
</gene>
<keyword evidence="7 9" id="KW-0472">Membrane</keyword>
<dbReference type="AlphaFoldDB" id="A0A835PUA1"/>
<evidence type="ECO:0000313" key="11">
    <source>
        <dbReference type="EMBL" id="KAG0458536.1"/>
    </source>
</evidence>
<dbReference type="Proteomes" id="UP000636800">
    <property type="component" value="Chromosome 12"/>
</dbReference>
<keyword evidence="2" id="KW-0813">Transport</keyword>
<evidence type="ECO:0000256" key="3">
    <source>
        <dbReference type="ARBA" id="ARBA00022692"/>
    </source>
</evidence>
<evidence type="ECO:0000313" key="12">
    <source>
        <dbReference type="EMBL" id="KAG0460169.1"/>
    </source>
</evidence>
<proteinExistence type="inferred from homology"/>
<sequence>MATAFDRWAKDPFFYAAEEVQESADRMESVYRRWMHEKDFFVSASGDGDNLADDFWRELHAALGTAKWQLEEFERAVRSSDHDLLAGETTINRHSDFVQAISNKISMVEKALKESNLQEKGENDLAWVKLDEGERDELALFLAGTQLEVKKESPQVPRGLHEMGYVSSGETSVLPDNPSCHSKESNSLGMEEAKNIGHRRVASACADLAVWKISVSNGESPQKFSDERPIQPPPRILSLSELRKMESTSKPKWYRNGFRKWKALNQEDMKASLPLRNHQLSRDLNSCYEKSKSCLSDCTDDSYNKKLYGWLGAFQRQIQRSQYQILYGRPIQMIFWTIVAVLLIGAGFCCMHHSNSPVV</sequence>
<evidence type="ECO:0000256" key="5">
    <source>
        <dbReference type="ARBA" id="ARBA00022989"/>
    </source>
</evidence>
<evidence type="ECO:0000256" key="6">
    <source>
        <dbReference type="ARBA" id="ARBA00023034"/>
    </source>
</evidence>
<dbReference type="CDD" id="cd21442">
    <property type="entry name" value="SNARE_NTD_STX6-like"/>
    <property type="match status" value="1"/>
</dbReference>
<keyword evidence="3 9" id="KW-0812">Transmembrane</keyword>
<evidence type="ECO:0000313" key="13">
    <source>
        <dbReference type="Proteomes" id="UP000636800"/>
    </source>
</evidence>
<dbReference type="Pfam" id="PF09177">
    <property type="entry name" value="STX6_10_61_N"/>
    <property type="match status" value="1"/>
</dbReference>
<dbReference type="FunFam" id="1.20.58.90:FF:000004">
    <property type="entry name" value="Syntaxin 10"/>
    <property type="match status" value="1"/>
</dbReference>
<accession>A0A835PUA1</accession>
<keyword evidence="6" id="KW-0333">Golgi apparatus</keyword>
<dbReference type="InterPro" id="IPR015260">
    <property type="entry name" value="Syntaxin-6/10/61_N"/>
</dbReference>
<evidence type="ECO:0000259" key="10">
    <source>
        <dbReference type="Pfam" id="PF09177"/>
    </source>
</evidence>
<evidence type="ECO:0000256" key="9">
    <source>
        <dbReference type="SAM" id="Phobius"/>
    </source>
</evidence>
<feature type="transmembrane region" description="Helical" evidence="9">
    <location>
        <begin position="333"/>
        <end position="354"/>
    </location>
</feature>
<keyword evidence="5 9" id="KW-1133">Transmembrane helix</keyword>
<evidence type="ECO:0000256" key="1">
    <source>
        <dbReference type="ARBA" id="ARBA00009063"/>
    </source>
</evidence>
<dbReference type="Proteomes" id="UP000639772">
    <property type="component" value="Chromosome 12"/>
</dbReference>
<keyword evidence="4" id="KW-0653">Protein transport</keyword>
<feature type="domain" description="Syntaxin 6/10/61 N-terminal" evidence="10">
    <location>
        <begin position="11"/>
        <end position="108"/>
    </location>
</feature>
<comment type="subcellular location">
    <subcellularLocation>
        <location evidence="8">Golgi apparatus</location>
        <location evidence="8">trans-Golgi network membrane</location>
        <topology evidence="8">Single-pass type IV membrane protein</topology>
    </subcellularLocation>
</comment>
<evidence type="ECO:0000256" key="7">
    <source>
        <dbReference type="ARBA" id="ARBA00023136"/>
    </source>
</evidence>
<dbReference type="PANTHER" id="PTHR34949:SF6">
    <property type="entry name" value="EXPRESSED PROTEIN"/>
    <property type="match status" value="1"/>
</dbReference>
<dbReference type="EMBL" id="JADCNL010000012">
    <property type="protein sequence ID" value="KAG0458536.1"/>
    <property type="molecule type" value="Genomic_DNA"/>
</dbReference>
<reference evidence="13 14" key="1">
    <citation type="journal article" date="2020" name="Nat. Food">
        <title>A phased Vanilla planifolia genome enables genetic improvement of flavour and production.</title>
        <authorList>
            <person name="Hasing T."/>
            <person name="Tang H."/>
            <person name="Brym M."/>
            <person name="Khazi F."/>
            <person name="Huang T."/>
            <person name="Chambers A.H."/>
        </authorList>
    </citation>
    <scope>NUCLEOTIDE SEQUENCE [LARGE SCALE GENOMIC DNA]</scope>
    <source>
        <tissue evidence="11">Leaf</tissue>
    </source>
</reference>
<dbReference type="GO" id="GO:0016020">
    <property type="term" value="C:membrane"/>
    <property type="evidence" value="ECO:0007669"/>
    <property type="project" value="InterPro"/>
</dbReference>
<comment type="caution">
    <text evidence="11">The sequence shown here is derived from an EMBL/GenBank/DDBJ whole genome shotgun (WGS) entry which is preliminary data.</text>
</comment>
<dbReference type="GO" id="GO:0005794">
    <property type="term" value="C:Golgi apparatus"/>
    <property type="evidence" value="ECO:0007669"/>
    <property type="project" value="UniProtKB-SubCell"/>
</dbReference>